<accession>E0WRT2</accession>
<dbReference type="InterPro" id="IPR004800">
    <property type="entry name" value="KdsD/KpsF-type"/>
</dbReference>
<comment type="subunit">
    <text evidence="3">Homotetramer.</text>
</comment>
<dbReference type="InterPro" id="IPR000644">
    <property type="entry name" value="CBS_dom"/>
</dbReference>
<evidence type="ECO:0000259" key="14">
    <source>
        <dbReference type="PROSITE" id="PS51464"/>
    </source>
</evidence>
<evidence type="ECO:0000256" key="11">
    <source>
        <dbReference type="PIRSR" id="PIRSR004692-3"/>
    </source>
</evidence>
<dbReference type="GO" id="GO:0046872">
    <property type="term" value="F:metal ion binding"/>
    <property type="evidence" value="ECO:0007669"/>
    <property type="project" value="UniProtKB-KW"/>
</dbReference>
<feature type="site" description="Catalytically relevant" evidence="11">
    <location>
        <position position="86"/>
    </location>
</feature>
<reference evidence="15" key="1">
    <citation type="journal article" date="2009" name="Environ. Microbiol.">
        <title>Dynamics of genome evolution in facultative symbionts of aphids.</title>
        <authorList>
            <person name="Degnan P.H."/>
            <person name="Leonardo T.E."/>
            <person name="Cass B.N."/>
            <person name="Hurwitz B."/>
            <person name="Stern D."/>
            <person name="Gibbs R.A."/>
            <person name="Richards S."/>
            <person name="Moran N.A."/>
        </authorList>
    </citation>
    <scope>NUCLEOTIDE SEQUENCE [LARGE SCALE GENOMIC DNA]</scope>
    <source>
        <strain evidence="15">LSR1</strain>
    </source>
</reference>
<dbReference type="SUPFAM" id="SSF53697">
    <property type="entry name" value="SIS domain"/>
    <property type="match status" value="1"/>
</dbReference>
<dbReference type="FunFam" id="3.40.50.10490:FF:000011">
    <property type="entry name" value="Arabinose 5-phosphate isomerase"/>
    <property type="match status" value="1"/>
</dbReference>
<feature type="site" description="Catalytically relevant" evidence="11">
    <location>
        <position position="220"/>
    </location>
</feature>
<keyword evidence="10" id="KW-0479">Metal-binding</keyword>
<evidence type="ECO:0000256" key="9">
    <source>
        <dbReference type="PIRNR" id="PIRNR004692"/>
    </source>
</evidence>
<feature type="domain" description="CBS" evidence="13">
    <location>
        <begin position="239"/>
        <end position="296"/>
    </location>
</feature>
<dbReference type="HOGENOM" id="CLU_040681_13_1_6"/>
<comment type="pathway">
    <text evidence="8">Carbohydrate biosynthesis; 3-deoxy-D-manno-octulosonate biosynthesis; 3-deoxy-D-manno-octulosonate from D-ribulose 5-phosphate: step 1/3.</text>
</comment>
<feature type="domain" description="CBS" evidence="13">
    <location>
        <begin position="305"/>
        <end position="356"/>
    </location>
</feature>
<evidence type="ECO:0000256" key="10">
    <source>
        <dbReference type="PIRSR" id="PIRSR004692-2"/>
    </source>
</evidence>
<dbReference type="CDD" id="cd04604">
    <property type="entry name" value="CBS_pair_SIS_assoc"/>
    <property type="match status" value="1"/>
</dbReference>
<dbReference type="eggNOG" id="COG0517">
    <property type="taxonomic scope" value="Bacteria"/>
</dbReference>
<dbReference type="InterPro" id="IPR046348">
    <property type="entry name" value="SIS_dom_sf"/>
</dbReference>
<sequence length="356" mass="38233">MLDLTSQPSFITEQGSNMSHVELSSGACFPGNCSEDCCFQQAGKEVLQIERNALAQLDQYINHDFSHACEKIFNCQGKVVVMGIGKSGHIGRKIAATFASTGTPAFFIHPTEASHGDLGMVTSQDIVLAISNSGETGEILSLIPILKRQKILLIAMSGNPKSNMGEVADIHLCIKVPEEACPLGLAPTASTTATLVMGDALAVALLKKRRFTPQHFALSHPGGLLGRKLLVRVDEIMHIGTEIPQVTLDASLRDALLEITQKKLGLTVICDDQMKIAGVFTDGDLRRVLSDNTFDLNNAKIAEVMTSGGIHISADKLAVEALNLMQSHNITVLLVVEDERLLGVVHMHDLLKAGIV</sequence>
<evidence type="ECO:0000256" key="3">
    <source>
        <dbReference type="ARBA" id="ARBA00011881"/>
    </source>
</evidence>
<dbReference type="CDD" id="cd05014">
    <property type="entry name" value="SIS_Kpsf"/>
    <property type="match status" value="1"/>
</dbReference>
<feature type="domain" description="SIS" evidence="14">
    <location>
        <begin position="68"/>
        <end position="211"/>
    </location>
</feature>
<dbReference type="InterPro" id="IPR001347">
    <property type="entry name" value="SIS_dom"/>
</dbReference>
<keyword evidence="7 9" id="KW-0413">Isomerase</keyword>
<name>E0WRT2_9ENTR</name>
<evidence type="ECO:0000256" key="5">
    <source>
        <dbReference type="ARBA" id="ARBA00022985"/>
    </source>
</evidence>
<dbReference type="PANTHER" id="PTHR42745">
    <property type="match status" value="1"/>
</dbReference>
<keyword evidence="4" id="KW-0677">Repeat</keyword>
<evidence type="ECO:0000256" key="7">
    <source>
        <dbReference type="ARBA" id="ARBA00023235"/>
    </source>
</evidence>
<feature type="site" description="Catalytically relevant" evidence="11">
    <location>
        <position position="179"/>
    </location>
</feature>
<dbReference type="FunFam" id="3.10.580.10:FF:000007">
    <property type="entry name" value="Arabinose 5-phosphate isomerase"/>
    <property type="match status" value="1"/>
</dbReference>
<dbReference type="PROSITE" id="PS51371">
    <property type="entry name" value="CBS"/>
    <property type="match status" value="2"/>
</dbReference>
<evidence type="ECO:0000313" key="16">
    <source>
        <dbReference type="Proteomes" id="UP000005726"/>
    </source>
</evidence>
<evidence type="ECO:0000256" key="12">
    <source>
        <dbReference type="PROSITE-ProRule" id="PRU00703"/>
    </source>
</evidence>
<dbReference type="AlphaFoldDB" id="E0WRT2"/>
<protein>
    <recommendedName>
        <fullName evidence="9">Arabinose 5-phosphate isomerase</fullName>
        <shortName evidence="9">API</shortName>
        <ecNumber evidence="9">5.3.1.13</ecNumber>
    </recommendedName>
</protein>
<evidence type="ECO:0000313" key="15">
    <source>
        <dbReference type="EMBL" id="EFL92306.1"/>
    </source>
</evidence>
<proteinExistence type="inferred from homology"/>
<dbReference type="GO" id="GO:0019146">
    <property type="term" value="F:arabinose-5-phosphate isomerase activity"/>
    <property type="evidence" value="ECO:0007669"/>
    <property type="project" value="UniProtKB-EC"/>
</dbReference>
<keyword evidence="16" id="KW-1185">Reference proteome</keyword>
<evidence type="ECO:0000256" key="4">
    <source>
        <dbReference type="ARBA" id="ARBA00022737"/>
    </source>
</evidence>
<evidence type="ECO:0000256" key="8">
    <source>
        <dbReference type="ARBA" id="ARBA00060658"/>
    </source>
</evidence>
<feature type="binding site" evidence="10">
    <location>
        <position position="109"/>
    </location>
    <ligand>
        <name>Zn(2+)</name>
        <dbReference type="ChEBI" id="CHEBI:29105"/>
    </ligand>
</feature>
<feature type="site" description="Catalytically relevant" evidence="11">
    <location>
        <position position="138"/>
    </location>
</feature>
<comment type="similarity">
    <text evidence="2 9">Belongs to the SIS family. GutQ/KpsF subfamily.</text>
</comment>
<dbReference type="Pfam" id="PF01380">
    <property type="entry name" value="SIS"/>
    <property type="match status" value="1"/>
</dbReference>
<evidence type="ECO:0000256" key="6">
    <source>
        <dbReference type="ARBA" id="ARBA00023122"/>
    </source>
</evidence>
<dbReference type="PIRSF" id="PIRSF004692">
    <property type="entry name" value="KdsD_KpsF"/>
    <property type="match status" value="1"/>
</dbReference>
<comment type="pathway">
    <text evidence="1">Bacterial outer membrane biogenesis; lipopolysaccharide biosynthesis.</text>
</comment>
<dbReference type="GO" id="GO:0009103">
    <property type="term" value="P:lipopolysaccharide biosynthetic process"/>
    <property type="evidence" value="ECO:0007669"/>
    <property type="project" value="UniProtKB-KW"/>
</dbReference>
<dbReference type="eggNOG" id="COG0794">
    <property type="taxonomic scope" value="Bacteria"/>
</dbReference>
<evidence type="ECO:0000259" key="13">
    <source>
        <dbReference type="PROSITE" id="PS51371"/>
    </source>
</evidence>
<evidence type="ECO:0000256" key="2">
    <source>
        <dbReference type="ARBA" id="ARBA00008165"/>
    </source>
</evidence>
<dbReference type="STRING" id="663321.REG_0044"/>
<keyword evidence="5" id="KW-0448">Lipopolysaccharide biosynthesis</keyword>
<dbReference type="InterPro" id="IPR035474">
    <property type="entry name" value="SIS_Kpsf"/>
</dbReference>
<dbReference type="Gene3D" id="3.10.580.10">
    <property type="entry name" value="CBS-domain"/>
    <property type="match status" value="1"/>
</dbReference>
<gene>
    <name evidence="15" type="primary">kdsD</name>
    <name evidence="15" type="ORF">REG_0044</name>
</gene>
<dbReference type="PANTHER" id="PTHR42745:SF1">
    <property type="entry name" value="ARABINOSE 5-PHOSPHATE ISOMERASE KDSD"/>
    <property type="match status" value="1"/>
</dbReference>
<dbReference type="EC" id="5.3.1.13" evidence="9"/>
<comment type="catalytic activity">
    <reaction evidence="9">
        <text>D-arabinose 5-phosphate = D-ribulose 5-phosphate</text>
        <dbReference type="Rhea" id="RHEA:23104"/>
        <dbReference type="ChEBI" id="CHEBI:57693"/>
        <dbReference type="ChEBI" id="CHEBI:58121"/>
        <dbReference type="EC" id="5.3.1.13"/>
    </reaction>
</comment>
<dbReference type="Proteomes" id="UP000005726">
    <property type="component" value="Unassembled WGS sequence"/>
</dbReference>
<dbReference type="InterPro" id="IPR046342">
    <property type="entry name" value="CBS_dom_sf"/>
</dbReference>
<dbReference type="PROSITE" id="PS51464">
    <property type="entry name" value="SIS"/>
    <property type="match status" value="1"/>
</dbReference>
<dbReference type="GO" id="GO:0097367">
    <property type="term" value="F:carbohydrate derivative binding"/>
    <property type="evidence" value="ECO:0007669"/>
    <property type="project" value="InterPro"/>
</dbReference>
<dbReference type="NCBIfam" id="TIGR00393">
    <property type="entry name" value="kpsF"/>
    <property type="match status" value="1"/>
</dbReference>
<dbReference type="Pfam" id="PF00571">
    <property type="entry name" value="CBS"/>
    <property type="match status" value="2"/>
</dbReference>
<keyword evidence="6 12" id="KW-0129">CBS domain</keyword>
<dbReference type="NCBIfam" id="NF008141">
    <property type="entry name" value="PRK10892.1"/>
    <property type="match status" value="1"/>
</dbReference>
<organism evidence="15 16">
    <name type="scientific">Candidatus Regiella insecticola LSR1</name>
    <dbReference type="NCBI Taxonomy" id="663321"/>
    <lineage>
        <taxon>Bacteria</taxon>
        <taxon>Pseudomonadati</taxon>
        <taxon>Pseudomonadota</taxon>
        <taxon>Gammaproteobacteria</taxon>
        <taxon>Enterobacterales</taxon>
        <taxon>Enterobacteriaceae</taxon>
        <taxon>aphid secondary symbionts</taxon>
        <taxon>Candidatus Regiella</taxon>
    </lineage>
</organism>
<dbReference type="InterPro" id="IPR050986">
    <property type="entry name" value="GutQ/KpsF_isomerases"/>
</dbReference>
<evidence type="ECO:0000256" key="1">
    <source>
        <dbReference type="ARBA" id="ARBA00004756"/>
    </source>
</evidence>
<dbReference type="EMBL" id="GL379589">
    <property type="protein sequence ID" value="EFL92306.1"/>
    <property type="molecule type" value="Genomic_DNA"/>
</dbReference>
<dbReference type="Gene3D" id="3.40.50.10490">
    <property type="entry name" value="Glucose-6-phosphate isomerase like protein, domain 1"/>
    <property type="match status" value="1"/>
</dbReference>
<keyword evidence="10" id="KW-0862">Zinc</keyword>